<keyword evidence="4" id="KW-0119">Carbohydrate metabolism</keyword>
<comment type="similarity">
    <text evidence="8">Belongs to the glycosyl hydrolase 18 family.</text>
</comment>
<evidence type="ECO:0000256" key="10">
    <source>
        <dbReference type="SAM" id="SignalP"/>
    </source>
</evidence>
<dbReference type="Pfam" id="PF00704">
    <property type="entry name" value="Glyco_hydro_18"/>
    <property type="match status" value="1"/>
</dbReference>
<keyword evidence="10" id="KW-0732">Signal</keyword>
<dbReference type="GO" id="GO:0006032">
    <property type="term" value="P:chitin catabolic process"/>
    <property type="evidence" value="ECO:0007669"/>
    <property type="project" value="UniProtKB-KW"/>
</dbReference>
<evidence type="ECO:0000256" key="9">
    <source>
        <dbReference type="SAM" id="MobiDB-lite"/>
    </source>
</evidence>
<evidence type="ECO:0000256" key="2">
    <source>
        <dbReference type="ARBA" id="ARBA00022801"/>
    </source>
</evidence>
<dbReference type="AlphaFoldDB" id="A0A4V4HD76"/>
<feature type="region of interest" description="Disordered" evidence="9">
    <location>
        <begin position="471"/>
        <end position="577"/>
    </location>
</feature>
<evidence type="ECO:0000313" key="13">
    <source>
        <dbReference type="Proteomes" id="UP000297245"/>
    </source>
</evidence>
<feature type="chain" id="PRO_5020342664" evidence="10">
    <location>
        <begin position="23"/>
        <end position="577"/>
    </location>
</feature>
<dbReference type="PROSITE" id="PS01095">
    <property type="entry name" value="GH18_1"/>
    <property type="match status" value="1"/>
</dbReference>
<dbReference type="CDD" id="cd00598">
    <property type="entry name" value="GH18_chitinase-like"/>
    <property type="match status" value="1"/>
</dbReference>
<feature type="domain" description="GH18" evidence="11">
    <location>
        <begin position="205"/>
        <end position="474"/>
    </location>
</feature>
<dbReference type="InterPro" id="IPR001579">
    <property type="entry name" value="Glyco_hydro_18_chit_AS"/>
</dbReference>
<sequence>MQNWNVLLALVLGLVSLEFTSAIPVKVTAPDKALNIRNPNDNFGLGYRGLTKSVSPRDPQAAAPGTNGVPTQDPIGDDPASDDPSADPEDTTSSVSSAAGQPPSSIPGQVPSTTPPGAVPTPPTNTGATPDSAATTPPGTSGAGPAADPDLGNGPSGSGTVPDTAPTGTGPETSPSNEDDPDSAPTTDQPGTSTPSSGNTNFPAPYFVVYNDLGPDPAPDPAKIKGFNVVNLAFWMSTTGPVDMATTWQSMDAGARQSIQQKYKQAGIKIMVSAFGATDLPTQKDPEQIAKQLADFVTKNKLDGVDIDYEDFDAVAANKAGDWLIKLTQALRQHLPKGALLSHAPVAPWFGKGKLYAQVDKAVGKMIDWYNIQFYNQGQGVYADCNGLFNSAQDGTSVFQIHQSLGIPLEKLVVGKPAVEKDSTNGGYMEPSALGKCVADAAKKDWKGGVMSWQYPNADSKWIQAAAGTALGGSKGKGSSTGSTDTDTGDDTDPDLSATPGNPDDVDSTPDPAGTSSANTPGTASLDNGAPATVPAAPGATDTPSTPGSSAIVNDPQSSGAPPTRRRFPRRESRPLF</sequence>
<evidence type="ECO:0000256" key="1">
    <source>
        <dbReference type="ARBA" id="ARBA00000822"/>
    </source>
</evidence>
<dbReference type="SUPFAM" id="SSF51445">
    <property type="entry name" value="(Trans)glycosidases"/>
    <property type="match status" value="1"/>
</dbReference>
<dbReference type="GO" id="GO:0000272">
    <property type="term" value="P:polysaccharide catabolic process"/>
    <property type="evidence" value="ECO:0007669"/>
    <property type="project" value="UniProtKB-KW"/>
</dbReference>
<evidence type="ECO:0000256" key="7">
    <source>
        <dbReference type="RuleBase" id="RU000489"/>
    </source>
</evidence>
<feature type="compositionally biased region" description="Polar residues" evidence="9">
    <location>
        <begin position="158"/>
        <end position="176"/>
    </location>
</feature>
<dbReference type="Proteomes" id="UP000297245">
    <property type="component" value="Unassembled WGS sequence"/>
</dbReference>
<feature type="compositionally biased region" description="Acidic residues" evidence="9">
    <location>
        <begin position="75"/>
        <end position="90"/>
    </location>
</feature>
<feature type="compositionally biased region" description="Low complexity" evidence="9">
    <location>
        <begin position="530"/>
        <end position="544"/>
    </location>
</feature>
<name>A0A4V4HD76_DENBC</name>
<evidence type="ECO:0000256" key="8">
    <source>
        <dbReference type="RuleBase" id="RU004453"/>
    </source>
</evidence>
<evidence type="ECO:0000259" key="11">
    <source>
        <dbReference type="PROSITE" id="PS51910"/>
    </source>
</evidence>
<dbReference type="InterPro" id="IPR001223">
    <property type="entry name" value="Glyco_hydro18_cat"/>
</dbReference>
<feature type="region of interest" description="Disordered" evidence="9">
    <location>
        <begin position="36"/>
        <end position="202"/>
    </location>
</feature>
<keyword evidence="6" id="KW-0624">Polysaccharide degradation</keyword>
<reference evidence="12 13" key="1">
    <citation type="journal article" date="2019" name="Nat. Ecol. Evol.">
        <title>Megaphylogeny resolves global patterns of mushroom evolution.</title>
        <authorList>
            <person name="Varga T."/>
            <person name="Krizsan K."/>
            <person name="Foldi C."/>
            <person name="Dima B."/>
            <person name="Sanchez-Garcia M."/>
            <person name="Sanchez-Ramirez S."/>
            <person name="Szollosi G.J."/>
            <person name="Szarkandi J.G."/>
            <person name="Papp V."/>
            <person name="Albert L."/>
            <person name="Andreopoulos W."/>
            <person name="Angelini C."/>
            <person name="Antonin V."/>
            <person name="Barry K.W."/>
            <person name="Bougher N.L."/>
            <person name="Buchanan P."/>
            <person name="Buyck B."/>
            <person name="Bense V."/>
            <person name="Catcheside P."/>
            <person name="Chovatia M."/>
            <person name="Cooper J."/>
            <person name="Damon W."/>
            <person name="Desjardin D."/>
            <person name="Finy P."/>
            <person name="Geml J."/>
            <person name="Haridas S."/>
            <person name="Hughes K."/>
            <person name="Justo A."/>
            <person name="Karasinski D."/>
            <person name="Kautmanova I."/>
            <person name="Kiss B."/>
            <person name="Kocsube S."/>
            <person name="Kotiranta H."/>
            <person name="LaButti K.M."/>
            <person name="Lechner B.E."/>
            <person name="Liimatainen K."/>
            <person name="Lipzen A."/>
            <person name="Lukacs Z."/>
            <person name="Mihaltcheva S."/>
            <person name="Morgado L.N."/>
            <person name="Niskanen T."/>
            <person name="Noordeloos M.E."/>
            <person name="Ohm R.A."/>
            <person name="Ortiz-Santana B."/>
            <person name="Ovrebo C."/>
            <person name="Racz N."/>
            <person name="Riley R."/>
            <person name="Savchenko A."/>
            <person name="Shiryaev A."/>
            <person name="Soop K."/>
            <person name="Spirin V."/>
            <person name="Szebenyi C."/>
            <person name="Tomsovsky M."/>
            <person name="Tulloss R.E."/>
            <person name="Uehling J."/>
            <person name="Grigoriev I.V."/>
            <person name="Vagvolgyi C."/>
            <person name="Papp T."/>
            <person name="Martin F.M."/>
            <person name="Miettinen O."/>
            <person name="Hibbett D.S."/>
            <person name="Nagy L.G."/>
        </authorList>
    </citation>
    <scope>NUCLEOTIDE SEQUENCE [LARGE SCALE GENOMIC DNA]</scope>
    <source>
        <strain evidence="12 13">CBS 962.96</strain>
    </source>
</reference>
<dbReference type="GO" id="GO:0008843">
    <property type="term" value="F:endochitinase activity"/>
    <property type="evidence" value="ECO:0007669"/>
    <property type="project" value="UniProtKB-EC"/>
</dbReference>
<protein>
    <submittedName>
        <fullName evidence="12">Glycoside hydrolase</fullName>
    </submittedName>
</protein>
<keyword evidence="13" id="KW-1185">Reference proteome</keyword>
<feature type="compositionally biased region" description="Polar residues" evidence="9">
    <location>
        <begin position="514"/>
        <end position="526"/>
    </location>
</feature>
<dbReference type="Gene3D" id="3.20.20.80">
    <property type="entry name" value="Glycosidases"/>
    <property type="match status" value="1"/>
</dbReference>
<dbReference type="EMBL" id="ML179533">
    <property type="protein sequence ID" value="THU85725.1"/>
    <property type="molecule type" value="Genomic_DNA"/>
</dbReference>
<feature type="signal peptide" evidence="10">
    <location>
        <begin position="1"/>
        <end position="22"/>
    </location>
</feature>
<evidence type="ECO:0000313" key="12">
    <source>
        <dbReference type="EMBL" id="THU85725.1"/>
    </source>
</evidence>
<evidence type="ECO:0000256" key="5">
    <source>
        <dbReference type="ARBA" id="ARBA00023295"/>
    </source>
</evidence>
<feature type="compositionally biased region" description="Polar residues" evidence="9">
    <location>
        <begin position="95"/>
        <end position="107"/>
    </location>
</feature>
<organism evidence="12 13">
    <name type="scientific">Dendrothele bispora (strain CBS 962.96)</name>
    <dbReference type="NCBI Taxonomy" id="1314807"/>
    <lineage>
        <taxon>Eukaryota</taxon>
        <taxon>Fungi</taxon>
        <taxon>Dikarya</taxon>
        <taxon>Basidiomycota</taxon>
        <taxon>Agaricomycotina</taxon>
        <taxon>Agaricomycetes</taxon>
        <taxon>Agaricomycetidae</taxon>
        <taxon>Agaricales</taxon>
        <taxon>Agaricales incertae sedis</taxon>
        <taxon>Dendrothele</taxon>
    </lineage>
</organism>
<dbReference type="PROSITE" id="PS51910">
    <property type="entry name" value="GH18_2"/>
    <property type="match status" value="1"/>
</dbReference>
<comment type="catalytic activity">
    <reaction evidence="1">
        <text>Random endo-hydrolysis of N-acetyl-beta-D-glucosaminide (1-&gt;4)-beta-linkages in chitin and chitodextrins.</text>
        <dbReference type="EC" id="3.2.1.14"/>
    </reaction>
</comment>
<dbReference type="OrthoDB" id="3012298at2759"/>
<feature type="compositionally biased region" description="Polar residues" evidence="9">
    <location>
        <begin position="545"/>
        <end position="561"/>
    </location>
</feature>
<proteinExistence type="inferred from homology"/>
<feature type="compositionally biased region" description="Polar residues" evidence="9">
    <location>
        <begin position="184"/>
        <end position="202"/>
    </location>
</feature>
<evidence type="ECO:0000256" key="4">
    <source>
        <dbReference type="ARBA" id="ARBA00023277"/>
    </source>
</evidence>
<accession>A0A4V4HD76</accession>
<keyword evidence="2 7" id="KW-0378">Hydrolase</keyword>
<feature type="compositionally biased region" description="Low complexity" evidence="9">
    <location>
        <begin position="477"/>
        <end position="486"/>
    </location>
</feature>
<feature type="compositionally biased region" description="Pro residues" evidence="9">
    <location>
        <begin position="113"/>
        <end position="123"/>
    </location>
</feature>
<evidence type="ECO:0000256" key="6">
    <source>
        <dbReference type="ARBA" id="ARBA00023326"/>
    </source>
</evidence>
<dbReference type="InterPro" id="IPR017853">
    <property type="entry name" value="GH"/>
</dbReference>
<gene>
    <name evidence="12" type="ORF">K435DRAFT_763922</name>
</gene>
<evidence type="ECO:0000256" key="3">
    <source>
        <dbReference type="ARBA" id="ARBA00023024"/>
    </source>
</evidence>
<keyword evidence="5 7" id="KW-0326">Glycosidase</keyword>
<keyword evidence="3" id="KW-0146">Chitin degradation</keyword>